<dbReference type="PANTHER" id="PTHR42852">
    <property type="entry name" value="THIOL:DISULFIDE INTERCHANGE PROTEIN DSBE"/>
    <property type="match status" value="1"/>
</dbReference>
<dbReference type="InterPro" id="IPR013740">
    <property type="entry name" value="Redoxin"/>
</dbReference>
<dbReference type="RefSeq" id="WP_336350396.1">
    <property type="nucleotide sequence ID" value="NZ_JAZAQL010000002.1"/>
</dbReference>
<evidence type="ECO:0000313" key="3">
    <source>
        <dbReference type="Proteomes" id="UP001596395"/>
    </source>
</evidence>
<dbReference type="CDD" id="cd02966">
    <property type="entry name" value="TlpA_like_family"/>
    <property type="match status" value="1"/>
</dbReference>
<dbReference type="InterPro" id="IPR013766">
    <property type="entry name" value="Thioredoxin_domain"/>
</dbReference>
<reference evidence="2 3" key="1">
    <citation type="journal article" date="2019" name="Int. J. Syst. Evol. Microbiol.">
        <title>The Global Catalogue of Microorganisms (GCM) 10K type strain sequencing project: providing services to taxonomists for standard genome sequencing and annotation.</title>
        <authorList>
            <consortium name="The Broad Institute Genomics Platform"/>
            <consortium name="The Broad Institute Genome Sequencing Center for Infectious Disease"/>
            <person name="Wu L."/>
            <person name="Ma J."/>
        </authorList>
    </citation>
    <scope>NUCLEOTIDE SEQUENCE [LARGE SCALE GENOMIC DNA]</scope>
    <source>
        <strain evidence="2 3">GX26</strain>
    </source>
</reference>
<accession>A0ABD5VEZ4</accession>
<dbReference type="Gene3D" id="3.40.30.10">
    <property type="entry name" value="Glutaredoxin"/>
    <property type="match status" value="1"/>
</dbReference>
<dbReference type="SUPFAM" id="SSF52833">
    <property type="entry name" value="Thioredoxin-like"/>
    <property type="match status" value="1"/>
</dbReference>
<feature type="domain" description="Thioredoxin" evidence="1">
    <location>
        <begin position="10"/>
        <end position="170"/>
    </location>
</feature>
<keyword evidence="3" id="KW-1185">Reference proteome</keyword>
<sequence>MEPLSRRRLLRSGAVAASAALAGCLGSLGVGDGGVDAIELERAAGPGPDRVPLAVADRPIVLDFFATWCAPCIPQLDTIWAAAQERPDAYVVSVTNEGNEAAIRQWWGDYGGDWPAVMDPEARATSTYSAPRLPTTLVLPPGGGPGSEVWRHVGVARADAVVAAIDEAAATSNVGPGEQR</sequence>
<dbReference type="PROSITE" id="PS51352">
    <property type="entry name" value="THIOREDOXIN_2"/>
    <property type="match status" value="1"/>
</dbReference>
<proteinExistence type="predicted"/>
<evidence type="ECO:0000313" key="2">
    <source>
        <dbReference type="EMBL" id="MFC6953438.1"/>
    </source>
</evidence>
<dbReference type="AlphaFoldDB" id="A0ABD5VEZ4"/>
<dbReference type="EMBL" id="JBHSXN010000002">
    <property type="protein sequence ID" value="MFC6953438.1"/>
    <property type="molecule type" value="Genomic_DNA"/>
</dbReference>
<dbReference type="Proteomes" id="UP001596395">
    <property type="component" value="Unassembled WGS sequence"/>
</dbReference>
<evidence type="ECO:0000259" key="1">
    <source>
        <dbReference type="PROSITE" id="PS51352"/>
    </source>
</evidence>
<dbReference type="InterPro" id="IPR006311">
    <property type="entry name" value="TAT_signal"/>
</dbReference>
<name>A0ABD5VEZ4_9EURY</name>
<dbReference type="InterPro" id="IPR050553">
    <property type="entry name" value="Thioredoxin_ResA/DsbE_sf"/>
</dbReference>
<dbReference type="PROSITE" id="PS51318">
    <property type="entry name" value="TAT"/>
    <property type="match status" value="1"/>
</dbReference>
<organism evidence="2 3">
    <name type="scientific">Halorubellus litoreus</name>
    <dbReference type="NCBI Taxonomy" id="755308"/>
    <lineage>
        <taxon>Archaea</taxon>
        <taxon>Methanobacteriati</taxon>
        <taxon>Methanobacteriota</taxon>
        <taxon>Stenosarchaea group</taxon>
        <taxon>Halobacteria</taxon>
        <taxon>Halobacteriales</taxon>
        <taxon>Halorubellaceae</taxon>
        <taxon>Halorubellus</taxon>
    </lineage>
</organism>
<dbReference type="PROSITE" id="PS51257">
    <property type="entry name" value="PROKAR_LIPOPROTEIN"/>
    <property type="match status" value="1"/>
</dbReference>
<dbReference type="Pfam" id="PF08534">
    <property type="entry name" value="Redoxin"/>
    <property type="match status" value="1"/>
</dbReference>
<gene>
    <name evidence="2" type="ORF">ACFQGB_11245</name>
</gene>
<dbReference type="PANTHER" id="PTHR42852:SF13">
    <property type="entry name" value="PROTEIN DIPZ"/>
    <property type="match status" value="1"/>
</dbReference>
<dbReference type="InterPro" id="IPR036249">
    <property type="entry name" value="Thioredoxin-like_sf"/>
</dbReference>
<comment type="caution">
    <text evidence="2">The sequence shown here is derived from an EMBL/GenBank/DDBJ whole genome shotgun (WGS) entry which is preliminary data.</text>
</comment>
<protein>
    <submittedName>
        <fullName evidence="2">TlpA family protein disulfide reductase</fullName>
    </submittedName>
</protein>